<reference evidence="1" key="1">
    <citation type="submission" date="2014-11" db="EMBL/GenBank/DDBJ databases">
        <authorList>
            <person name="Amaro Gonzalez C."/>
        </authorList>
    </citation>
    <scope>NUCLEOTIDE SEQUENCE</scope>
</reference>
<reference evidence="1" key="2">
    <citation type="journal article" date="2015" name="Fish Shellfish Immunol.">
        <title>Early steps in the European eel (Anguilla anguilla)-Vibrio vulnificus interaction in the gills: Role of the RtxA13 toxin.</title>
        <authorList>
            <person name="Callol A."/>
            <person name="Pajuelo D."/>
            <person name="Ebbesson L."/>
            <person name="Teles M."/>
            <person name="MacKenzie S."/>
            <person name="Amaro C."/>
        </authorList>
    </citation>
    <scope>NUCLEOTIDE SEQUENCE</scope>
</reference>
<accession>A0A0E9UFF9</accession>
<dbReference type="EMBL" id="GBXM01044612">
    <property type="protein sequence ID" value="JAH63965.1"/>
    <property type="molecule type" value="Transcribed_RNA"/>
</dbReference>
<dbReference type="AlphaFoldDB" id="A0A0E9UFF9"/>
<sequence length="32" mass="3796">MTNTFHNVIITSSSLVRKCMFMHQLFVVFEMC</sequence>
<evidence type="ECO:0000313" key="1">
    <source>
        <dbReference type="EMBL" id="JAH63965.1"/>
    </source>
</evidence>
<organism evidence="1">
    <name type="scientific">Anguilla anguilla</name>
    <name type="common">European freshwater eel</name>
    <name type="synonym">Muraena anguilla</name>
    <dbReference type="NCBI Taxonomy" id="7936"/>
    <lineage>
        <taxon>Eukaryota</taxon>
        <taxon>Metazoa</taxon>
        <taxon>Chordata</taxon>
        <taxon>Craniata</taxon>
        <taxon>Vertebrata</taxon>
        <taxon>Euteleostomi</taxon>
        <taxon>Actinopterygii</taxon>
        <taxon>Neopterygii</taxon>
        <taxon>Teleostei</taxon>
        <taxon>Anguilliformes</taxon>
        <taxon>Anguillidae</taxon>
        <taxon>Anguilla</taxon>
    </lineage>
</organism>
<protein>
    <submittedName>
        <fullName evidence="1">Uncharacterized protein</fullName>
    </submittedName>
</protein>
<proteinExistence type="predicted"/>
<name>A0A0E9UFF9_ANGAN</name>